<dbReference type="AlphaFoldDB" id="A0A1H9WBP9"/>
<accession>A0A1H9WBP9</accession>
<dbReference type="EMBL" id="FOGJ01000029">
    <property type="protein sequence ID" value="SES31328.1"/>
    <property type="molecule type" value="Genomic_DNA"/>
</dbReference>
<name>A0A1H9WBP9_BUTFI</name>
<reference evidence="1 2" key="1">
    <citation type="submission" date="2016-10" db="EMBL/GenBank/DDBJ databases">
        <authorList>
            <person name="de Groot N.N."/>
        </authorList>
    </citation>
    <scope>NUCLEOTIDE SEQUENCE [LARGE SCALE GENOMIC DNA]</scope>
    <source>
        <strain evidence="1 2">AR40</strain>
    </source>
</reference>
<proteinExistence type="predicted"/>
<evidence type="ECO:0000313" key="1">
    <source>
        <dbReference type="EMBL" id="SES31328.1"/>
    </source>
</evidence>
<gene>
    <name evidence="1" type="ORF">SAMN04487884_1297</name>
</gene>
<sequence length="36" mass="3891">MGINPSGMKKVLLGSQKQLTVSDGYYITTNLCPKFG</sequence>
<protein>
    <submittedName>
        <fullName evidence="1">Uncharacterized protein</fullName>
    </submittedName>
</protein>
<dbReference type="Proteomes" id="UP000182584">
    <property type="component" value="Unassembled WGS sequence"/>
</dbReference>
<evidence type="ECO:0000313" key="2">
    <source>
        <dbReference type="Proteomes" id="UP000182584"/>
    </source>
</evidence>
<organism evidence="1 2">
    <name type="scientific">Butyrivibrio fibrisolvens</name>
    <dbReference type="NCBI Taxonomy" id="831"/>
    <lineage>
        <taxon>Bacteria</taxon>
        <taxon>Bacillati</taxon>
        <taxon>Bacillota</taxon>
        <taxon>Clostridia</taxon>
        <taxon>Lachnospirales</taxon>
        <taxon>Lachnospiraceae</taxon>
        <taxon>Butyrivibrio</taxon>
    </lineage>
</organism>